<dbReference type="GO" id="GO:0006508">
    <property type="term" value="P:proteolysis"/>
    <property type="evidence" value="ECO:0007669"/>
    <property type="project" value="InterPro"/>
</dbReference>
<dbReference type="InterPro" id="IPR029030">
    <property type="entry name" value="Caspase-like_dom_sf"/>
</dbReference>
<gene>
    <name evidence="3" type="ORF">METZ01_LOCUS468447</name>
</gene>
<dbReference type="AlphaFoldDB" id="A0A383B6Y6"/>
<protein>
    <recommendedName>
        <fullName evidence="2">Gingipain domain-containing protein</fullName>
    </recommendedName>
</protein>
<dbReference type="Pfam" id="PF01364">
    <property type="entry name" value="Peptidase_C25"/>
    <property type="match status" value="1"/>
</dbReference>
<dbReference type="InterPro" id="IPR029031">
    <property type="entry name" value="Gingipain_N_sf"/>
</dbReference>
<proteinExistence type="predicted"/>
<dbReference type="SUPFAM" id="SSF52129">
    <property type="entry name" value="Caspase-like"/>
    <property type="match status" value="1"/>
</dbReference>
<dbReference type="InterPro" id="IPR001769">
    <property type="entry name" value="Gingipain"/>
</dbReference>
<feature type="non-terminal residue" evidence="3">
    <location>
        <position position="1"/>
    </location>
</feature>
<sequence length="247" mass="26624">NPEDGVMPPSFVLLVGDTAQLPASYSSGGHVSDNDYGDVSGDMMPEILYGRFSAQTPMHLQSQIDKTLEYEKYEMADPSFLGEVVMISGVDASYAPTYGNGQINYGTDYYFNNDHGIYSNTYLYPLSGSSGSQIKSDVSSGAAYVNYTAHGYEQGWADPSFTNSDVNNLTNNGKYPLMVGNCCSTNAFDTGECFGEALLRAQNKGAVGYIGGSDVTYWNEDFWWGVGNGNITSNPSYNSTGPGAYDC</sequence>
<name>A0A383B6Y6_9ZZZZ</name>
<evidence type="ECO:0000256" key="1">
    <source>
        <dbReference type="ARBA" id="ARBA00022729"/>
    </source>
</evidence>
<feature type="domain" description="Gingipain" evidence="2">
    <location>
        <begin position="9"/>
        <end position="219"/>
    </location>
</feature>
<organism evidence="3">
    <name type="scientific">marine metagenome</name>
    <dbReference type="NCBI Taxonomy" id="408172"/>
    <lineage>
        <taxon>unclassified sequences</taxon>
        <taxon>metagenomes</taxon>
        <taxon>ecological metagenomes</taxon>
    </lineage>
</organism>
<accession>A0A383B6Y6</accession>
<feature type="non-terminal residue" evidence="3">
    <location>
        <position position="247"/>
    </location>
</feature>
<keyword evidence="1" id="KW-0732">Signal</keyword>
<dbReference type="EMBL" id="UINC01197885">
    <property type="protein sequence ID" value="SVE15593.1"/>
    <property type="molecule type" value="Genomic_DNA"/>
</dbReference>
<dbReference type="Gene3D" id="3.40.50.10390">
    <property type="entry name" value="Gingipain r, domain 1"/>
    <property type="match status" value="1"/>
</dbReference>
<dbReference type="Gene3D" id="3.40.50.1460">
    <property type="match status" value="1"/>
</dbReference>
<evidence type="ECO:0000259" key="2">
    <source>
        <dbReference type="Pfam" id="PF01364"/>
    </source>
</evidence>
<reference evidence="3" key="1">
    <citation type="submission" date="2018-05" db="EMBL/GenBank/DDBJ databases">
        <authorList>
            <person name="Lanie J.A."/>
            <person name="Ng W.-L."/>
            <person name="Kazmierczak K.M."/>
            <person name="Andrzejewski T.M."/>
            <person name="Davidsen T.M."/>
            <person name="Wayne K.J."/>
            <person name="Tettelin H."/>
            <person name="Glass J.I."/>
            <person name="Rusch D."/>
            <person name="Podicherti R."/>
            <person name="Tsui H.-C.T."/>
            <person name="Winkler M.E."/>
        </authorList>
    </citation>
    <scope>NUCLEOTIDE SEQUENCE</scope>
</reference>
<evidence type="ECO:0000313" key="3">
    <source>
        <dbReference type="EMBL" id="SVE15593.1"/>
    </source>
</evidence>
<dbReference type="GO" id="GO:0008234">
    <property type="term" value="F:cysteine-type peptidase activity"/>
    <property type="evidence" value="ECO:0007669"/>
    <property type="project" value="InterPro"/>
</dbReference>